<gene>
    <name evidence="2" type="ORF">D0T90_03405</name>
</gene>
<evidence type="ECO:0000256" key="1">
    <source>
        <dbReference type="SAM" id="MobiDB-lite"/>
    </source>
</evidence>
<proteinExistence type="predicted"/>
<accession>A0A5P3MRG1</accession>
<dbReference type="Proteomes" id="UP000325536">
    <property type="component" value="Chromosome"/>
</dbReference>
<name>A0A5P3MRG1_NEIAN</name>
<keyword evidence="3" id="KW-1185">Reference proteome</keyword>
<dbReference type="EMBL" id="CP031699">
    <property type="protein sequence ID" value="QEY23665.1"/>
    <property type="molecule type" value="Genomic_DNA"/>
</dbReference>
<feature type="compositionally biased region" description="Polar residues" evidence="1">
    <location>
        <begin position="46"/>
        <end position="55"/>
    </location>
</feature>
<feature type="region of interest" description="Disordered" evidence="1">
    <location>
        <begin position="36"/>
        <end position="55"/>
    </location>
</feature>
<reference evidence="2 3" key="1">
    <citation type="submission" date="2018-08" db="EMBL/GenBank/DDBJ databases">
        <title>Neisseria animalis ATCC 49930 complete genome.</title>
        <authorList>
            <person name="Veseli I.A."/>
            <person name="Mascarenhas dos Santos A.C."/>
            <person name="Buttler R."/>
            <person name="Pombert J.-F."/>
        </authorList>
    </citation>
    <scope>NUCLEOTIDE SEQUENCE [LARGE SCALE GENOMIC DNA]</scope>
    <source>
        <strain evidence="2 3">ATCC 49930</strain>
    </source>
</reference>
<protein>
    <submittedName>
        <fullName evidence="2">Uncharacterized protein</fullName>
    </submittedName>
</protein>
<evidence type="ECO:0000313" key="2">
    <source>
        <dbReference type="EMBL" id="QEY23665.1"/>
    </source>
</evidence>
<sequence>MTIVTPPLNQVRQHRIMQSLMTILPKPAGARKNIEQFPRIPGQGGKPQTAQTVPQSAAMPFHTHAEQPYLIGTRCRIMGMIDVSPQNIGRIL</sequence>
<evidence type="ECO:0000313" key="3">
    <source>
        <dbReference type="Proteomes" id="UP000325536"/>
    </source>
</evidence>
<organism evidence="2 3">
    <name type="scientific">Neisseria animalis</name>
    <dbReference type="NCBI Taxonomy" id="492"/>
    <lineage>
        <taxon>Bacteria</taxon>
        <taxon>Pseudomonadati</taxon>
        <taxon>Pseudomonadota</taxon>
        <taxon>Betaproteobacteria</taxon>
        <taxon>Neisseriales</taxon>
        <taxon>Neisseriaceae</taxon>
        <taxon>Neisseria</taxon>
    </lineage>
</organism>
<dbReference type="KEGG" id="naq:D0T90_03405"/>
<dbReference type="AlphaFoldDB" id="A0A5P3MRG1"/>